<dbReference type="RefSeq" id="WP_147744448.1">
    <property type="nucleotide sequence ID" value="NZ_VRUR01000002.1"/>
</dbReference>
<dbReference type="Pfam" id="PF06713">
    <property type="entry name" value="bPH_4"/>
    <property type="match status" value="1"/>
</dbReference>
<evidence type="ECO:0000259" key="2">
    <source>
        <dbReference type="Pfam" id="PF06713"/>
    </source>
</evidence>
<sequence length="137" mass="15637">MKKYPSKISYGLLLFVLAVPIGTIFPLISSQRWFAIGVNLCIVTFILILFFNLFYAIDEEWLYIKLGLVLIKKIDIQSIIMMSETRSLISAPAVSLDRLEIIYSKHKSIIISPRDKSGFIDHITLINPNITVQYKAT</sequence>
<dbReference type="EMBL" id="VRUR01000002">
    <property type="protein sequence ID" value="TXN35701.1"/>
    <property type="molecule type" value="Genomic_DNA"/>
</dbReference>
<keyword evidence="1" id="KW-0812">Transmembrane</keyword>
<keyword evidence="1" id="KW-1133">Transmembrane helix</keyword>
<accession>A0A5C8V302</accession>
<gene>
    <name evidence="3" type="ORF">FVB32_14095</name>
</gene>
<comment type="caution">
    <text evidence="3">The sequence shown here is derived from an EMBL/GenBank/DDBJ whole genome shotgun (WGS) entry which is preliminary data.</text>
</comment>
<name>A0A5C8V302_9FLAO</name>
<organism evidence="3 4">
    <name type="scientific">Flagellimonas hymeniacidonis</name>
    <dbReference type="NCBI Taxonomy" id="2603628"/>
    <lineage>
        <taxon>Bacteria</taxon>
        <taxon>Pseudomonadati</taxon>
        <taxon>Bacteroidota</taxon>
        <taxon>Flavobacteriia</taxon>
        <taxon>Flavobacteriales</taxon>
        <taxon>Flavobacteriaceae</taxon>
        <taxon>Flagellimonas</taxon>
    </lineage>
</organism>
<dbReference type="InterPro" id="IPR009589">
    <property type="entry name" value="PH_YyaB-like"/>
</dbReference>
<feature type="domain" description="Uncharacterized protein YyaB-like PH" evidence="2">
    <location>
        <begin position="54"/>
        <end position="124"/>
    </location>
</feature>
<dbReference type="AlphaFoldDB" id="A0A5C8V302"/>
<protein>
    <submittedName>
        <fullName evidence="3">PH domain-containing protein</fullName>
    </submittedName>
</protein>
<reference evidence="3 4" key="1">
    <citation type="submission" date="2019-08" db="EMBL/GenBank/DDBJ databases">
        <title>Professor.</title>
        <authorList>
            <person name="Park J.S."/>
        </authorList>
    </citation>
    <scope>NUCLEOTIDE SEQUENCE [LARGE SCALE GENOMIC DNA]</scope>
    <source>
        <strain evidence="3 4">176CP5-101</strain>
    </source>
</reference>
<evidence type="ECO:0000256" key="1">
    <source>
        <dbReference type="SAM" id="Phobius"/>
    </source>
</evidence>
<dbReference type="Proteomes" id="UP000321456">
    <property type="component" value="Unassembled WGS sequence"/>
</dbReference>
<dbReference type="GO" id="GO:0030153">
    <property type="term" value="P:bacteriocin immunity"/>
    <property type="evidence" value="ECO:0007669"/>
    <property type="project" value="InterPro"/>
</dbReference>
<feature type="transmembrane region" description="Helical" evidence="1">
    <location>
        <begin position="12"/>
        <end position="28"/>
    </location>
</feature>
<evidence type="ECO:0000313" key="4">
    <source>
        <dbReference type="Proteomes" id="UP000321456"/>
    </source>
</evidence>
<keyword evidence="4" id="KW-1185">Reference proteome</keyword>
<feature type="transmembrane region" description="Helical" evidence="1">
    <location>
        <begin position="34"/>
        <end position="57"/>
    </location>
</feature>
<proteinExistence type="predicted"/>
<evidence type="ECO:0000313" key="3">
    <source>
        <dbReference type="EMBL" id="TXN35701.1"/>
    </source>
</evidence>
<keyword evidence="1" id="KW-0472">Membrane</keyword>